<reference evidence="1" key="1">
    <citation type="submission" date="2018-05" db="EMBL/GenBank/DDBJ databases">
        <authorList>
            <person name="Lanie J.A."/>
            <person name="Ng W.-L."/>
            <person name="Kazmierczak K.M."/>
            <person name="Andrzejewski T.M."/>
            <person name="Davidsen T.M."/>
            <person name="Wayne K.J."/>
            <person name="Tettelin H."/>
            <person name="Glass J.I."/>
            <person name="Rusch D."/>
            <person name="Podicherti R."/>
            <person name="Tsui H.-C.T."/>
            <person name="Winkler M.E."/>
        </authorList>
    </citation>
    <scope>NUCLEOTIDE SEQUENCE</scope>
</reference>
<organism evidence="1">
    <name type="scientific">marine metagenome</name>
    <dbReference type="NCBI Taxonomy" id="408172"/>
    <lineage>
        <taxon>unclassified sequences</taxon>
        <taxon>metagenomes</taxon>
        <taxon>ecological metagenomes</taxon>
    </lineage>
</organism>
<gene>
    <name evidence="1" type="ORF">METZ01_LOCUS24025</name>
</gene>
<accession>A0A381PVT6</accession>
<name>A0A381PVT6_9ZZZZ</name>
<dbReference type="EMBL" id="UINC01001113">
    <property type="protein sequence ID" value="SUZ71171.1"/>
    <property type="molecule type" value="Genomic_DNA"/>
</dbReference>
<evidence type="ECO:0000313" key="1">
    <source>
        <dbReference type="EMBL" id="SUZ71171.1"/>
    </source>
</evidence>
<dbReference type="AlphaFoldDB" id="A0A381PVT6"/>
<protein>
    <submittedName>
        <fullName evidence="1">Uncharacterized protein</fullName>
    </submittedName>
</protein>
<sequence length="30" mass="3377">MRNFARMPAGREGDSAVKNEGPYNALYFLT</sequence>
<proteinExistence type="predicted"/>